<dbReference type="GO" id="GO:0006357">
    <property type="term" value="P:regulation of transcription by RNA polymerase II"/>
    <property type="evidence" value="ECO:0007669"/>
    <property type="project" value="TreeGrafter"/>
</dbReference>
<evidence type="ECO:0000256" key="2">
    <source>
        <dbReference type="ARBA" id="ARBA00010314"/>
    </source>
</evidence>
<keyword evidence="4" id="KW-0804">Transcription</keyword>
<gene>
    <name evidence="8" type="primary">LOC110978430</name>
</gene>
<sequence>MNDLKIAKRNLSDALGDNIKLYWANMKLWYRQKITKEEFDLEARRLLSDDNIHLHNEFLVTVLTRCQILSSESSAEASKVKSSSLSSSTEKLTKKSKPPKKKKVLVRPTFENRFVPSDAMLKAPAVAMQVEESLDFCARSLFLPDPAMLHGRVFVTAWEWGIDNVSGATIPLIMHSVQHVLKNVISAVISRRSGYSVREGKFKHNMGVFMQLPSLRNQSRDRPHLEKSSSSTNMETPSGQYSVTRPDSETSEQCAVMQQATSGIPPTQKPVSTYDLLDALQVHPGVLASHTVSCAAVERTIVRLWHPDRDELHQDDIQRQRVAQQQEELMVL</sequence>
<dbReference type="GO" id="GO:0005634">
    <property type="term" value="C:nucleus"/>
    <property type="evidence" value="ECO:0007669"/>
    <property type="project" value="UniProtKB-SubCell"/>
</dbReference>
<keyword evidence="5" id="KW-0539">Nucleus</keyword>
<dbReference type="RefSeq" id="XP_022089118.1">
    <property type="nucleotide sequence ID" value="XM_022233426.1"/>
</dbReference>
<dbReference type="GeneID" id="110978430"/>
<dbReference type="Pfam" id="PF12767">
    <property type="entry name" value="SAGA-Tad1"/>
    <property type="match status" value="1"/>
</dbReference>
<dbReference type="AlphaFoldDB" id="A0A8B7Y7C3"/>
<feature type="region of interest" description="Disordered" evidence="6">
    <location>
        <begin position="217"/>
        <end position="251"/>
    </location>
</feature>
<evidence type="ECO:0000313" key="7">
    <source>
        <dbReference type="Proteomes" id="UP000694845"/>
    </source>
</evidence>
<dbReference type="PANTHER" id="PTHR21277">
    <property type="entry name" value="TRANSCRIPTIONAL ADAPTER 1"/>
    <property type="match status" value="1"/>
</dbReference>
<dbReference type="GO" id="GO:0003713">
    <property type="term" value="F:transcription coactivator activity"/>
    <property type="evidence" value="ECO:0007669"/>
    <property type="project" value="TreeGrafter"/>
</dbReference>
<evidence type="ECO:0000313" key="8">
    <source>
        <dbReference type="RefSeq" id="XP_022089118.1"/>
    </source>
</evidence>
<dbReference type="CTD" id="117143"/>
<feature type="compositionally biased region" description="Low complexity" evidence="6">
    <location>
        <begin position="80"/>
        <end position="90"/>
    </location>
</feature>
<accession>A0A8B7Y7C3</accession>
<feature type="compositionally biased region" description="Polar residues" evidence="6">
    <location>
        <begin position="228"/>
        <end position="251"/>
    </location>
</feature>
<reference evidence="8" key="1">
    <citation type="submission" date="2025-08" db="UniProtKB">
        <authorList>
            <consortium name="RefSeq"/>
        </authorList>
    </citation>
    <scope>IDENTIFICATION</scope>
</reference>
<evidence type="ECO:0000256" key="5">
    <source>
        <dbReference type="ARBA" id="ARBA00023242"/>
    </source>
</evidence>
<keyword evidence="3" id="KW-0805">Transcription regulation</keyword>
<proteinExistence type="inferred from homology"/>
<feature type="compositionally biased region" description="Basic and acidic residues" evidence="6">
    <location>
        <begin position="218"/>
        <end position="227"/>
    </location>
</feature>
<dbReference type="OrthoDB" id="10264870at2759"/>
<keyword evidence="7" id="KW-1185">Reference proteome</keyword>
<dbReference type="Proteomes" id="UP000694845">
    <property type="component" value="Unplaced"/>
</dbReference>
<protein>
    <submittedName>
        <fullName evidence="8">Transcriptional adapter 1-like isoform X1</fullName>
    </submittedName>
</protein>
<dbReference type="GO" id="GO:0000124">
    <property type="term" value="C:SAGA complex"/>
    <property type="evidence" value="ECO:0007669"/>
    <property type="project" value="TreeGrafter"/>
</dbReference>
<evidence type="ECO:0000256" key="4">
    <source>
        <dbReference type="ARBA" id="ARBA00023163"/>
    </source>
</evidence>
<dbReference type="PANTHER" id="PTHR21277:SF5">
    <property type="entry name" value="TRANSCRIPTIONAL ADAPTER 1"/>
    <property type="match status" value="1"/>
</dbReference>
<dbReference type="KEGG" id="aplc:110978430"/>
<evidence type="ECO:0000256" key="6">
    <source>
        <dbReference type="SAM" id="MobiDB-lite"/>
    </source>
</evidence>
<dbReference type="InterPro" id="IPR024738">
    <property type="entry name" value="Hfi1/Tada1"/>
</dbReference>
<comment type="subcellular location">
    <subcellularLocation>
        <location evidence="1">Nucleus</location>
    </subcellularLocation>
</comment>
<name>A0A8B7Y7C3_ACAPL</name>
<organism evidence="7 8">
    <name type="scientific">Acanthaster planci</name>
    <name type="common">Crown-of-thorns starfish</name>
    <dbReference type="NCBI Taxonomy" id="133434"/>
    <lineage>
        <taxon>Eukaryota</taxon>
        <taxon>Metazoa</taxon>
        <taxon>Echinodermata</taxon>
        <taxon>Eleutherozoa</taxon>
        <taxon>Asterozoa</taxon>
        <taxon>Asteroidea</taxon>
        <taxon>Valvatacea</taxon>
        <taxon>Valvatida</taxon>
        <taxon>Acanthasteridae</taxon>
        <taxon>Acanthaster</taxon>
    </lineage>
</organism>
<feature type="region of interest" description="Disordered" evidence="6">
    <location>
        <begin position="80"/>
        <end position="102"/>
    </location>
</feature>
<evidence type="ECO:0000256" key="1">
    <source>
        <dbReference type="ARBA" id="ARBA00004123"/>
    </source>
</evidence>
<comment type="similarity">
    <text evidence="2">Belongs to the TADA1 family.</text>
</comment>
<evidence type="ECO:0000256" key="3">
    <source>
        <dbReference type="ARBA" id="ARBA00023015"/>
    </source>
</evidence>
<dbReference type="CDD" id="cd22934">
    <property type="entry name" value="HFD_TADA1"/>
    <property type="match status" value="1"/>
</dbReference>